<dbReference type="Proteomes" id="UP000800094">
    <property type="component" value="Unassembled WGS sequence"/>
</dbReference>
<dbReference type="InterPro" id="IPR000073">
    <property type="entry name" value="AB_hydrolase_1"/>
</dbReference>
<dbReference type="GO" id="GO:0016787">
    <property type="term" value="F:hydrolase activity"/>
    <property type="evidence" value="ECO:0007669"/>
    <property type="project" value="UniProtKB-KW"/>
</dbReference>
<evidence type="ECO:0000256" key="2">
    <source>
        <dbReference type="ARBA" id="ARBA00022801"/>
    </source>
</evidence>
<evidence type="ECO:0000259" key="3">
    <source>
        <dbReference type="Pfam" id="PF00561"/>
    </source>
</evidence>
<protein>
    <submittedName>
        <fullName evidence="5">Uncharacterized protein</fullName>
    </submittedName>
</protein>
<dbReference type="InterPro" id="IPR029058">
    <property type="entry name" value="AB_hydrolase_fold"/>
</dbReference>
<comment type="similarity">
    <text evidence="1">Belongs to the peptidase S33 family.</text>
</comment>
<dbReference type="Pfam" id="PF00561">
    <property type="entry name" value="Abhydrolase_1"/>
    <property type="match status" value="1"/>
</dbReference>
<evidence type="ECO:0000313" key="6">
    <source>
        <dbReference type="Proteomes" id="UP000800094"/>
    </source>
</evidence>
<evidence type="ECO:0000259" key="4">
    <source>
        <dbReference type="Pfam" id="PF08386"/>
    </source>
</evidence>
<evidence type="ECO:0000256" key="1">
    <source>
        <dbReference type="ARBA" id="ARBA00010088"/>
    </source>
</evidence>
<dbReference type="OrthoDB" id="425534at2759"/>
<feature type="domain" description="Peptidase S33 tripeptidyl aminopeptidase-like C-terminal" evidence="4">
    <location>
        <begin position="375"/>
        <end position="476"/>
    </location>
</feature>
<dbReference type="PANTHER" id="PTHR43248:SF25">
    <property type="entry name" value="AB HYDROLASE-1 DOMAIN-CONTAINING PROTEIN-RELATED"/>
    <property type="match status" value="1"/>
</dbReference>
<gene>
    <name evidence="5" type="ORF">BU26DRAFT_432577</name>
</gene>
<dbReference type="EMBL" id="ML987199">
    <property type="protein sequence ID" value="KAF2245938.1"/>
    <property type="molecule type" value="Genomic_DNA"/>
</dbReference>
<evidence type="ECO:0000313" key="5">
    <source>
        <dbReference type="EMBL" id="KAF2245938.1"/>
    </source>
</evidence>
<dbReference type="AlphaFoldDB" id="A0A6A6I794"/>
<proteinExistence type="inferred from homology"/>
<name>A0A6A6I794_9PLEO</name>
<dbReference type="GeneID" id="54577311"/>
<sequence>MVIHAQPDTADIQWGPCDINGTLPFVCGNISVPLDYSNPNSSEALIIELLKAPAIKQPSKGNILFNWGGPTASGRELMAAQGAQLMATTGGYWDLVSFDPRGAGKTIPFSCYPNTTERQIANLQNPYLNGNSSDTTVGRLWAESENFDEACHANGNSTGGLVGYAFLARDYMRIAEALNEDGLLRFYGLSAGTVLGATIAAMFPDRIDRMVLDGVWNIHEYYHYHAVQGFHDTDKTFSGFLSSCIAAGSNCTLSRLNLTSAQLEESVFDLIETAKYHPIPYQGILLDYTLVRNVIFLSLTQLVSWPALATFLHALFTHNMSELDTIFPSLQTDEDPIFTEQRAATQCGDKASGVRTSDIQDVYPVFEQLEQVSKLAGDRIFYDVDFCSRWKMEAKEKYLGDFNVTTRQPILIIGNTFDPVTPLISARNASASLRGSVVLQHDGFGHTSASQPSLCTAKTTQAYLENGTLPEDGAVCMADVPPFSNVTWMDVLG</sequence>
<dbReference type="Pfam" id="PF08386">
    <property type="entry name" value="Abhydrolase_4"/>
    <property type="match status" value="1"/>
</dbReference>
<dbReference type="InterPro" id="IPR013595">
    <property type="entry name" value="Pept_S33_TAP-like_C"/>
</dbReference>
<keyword evidence="2" id="KW-0378">Hydrolase</keyword>
<dbReference type="SUPFAM" id="SSF53474">
    <property type="entry name" value="alpha/beta-Hydrolases"/>
    <property type="match status" value="1"/>
</dbReference>
<accession>A0A6A6I794</accession>
<dbReference type="RefSeq" id="XP_033680942.1">
    <property type="nucleotide sequence ID" value="XM_033823981.1"/>
</dbReference>
<feature type="domain" description="AB hydrolase-1" evidence="3">
    <location>
        <begin position="93"/>
        <end position="246"/>
    </location>
</feature>
<dbReference type="PANTHER" id="PTHR43248">
    <property type="entry name" value="2-SUCCINYL-6-HYDROXY-2,4-CYCLOHEXADIENE-1-CARBOXYLATE SYNTHASE"/>
    <property type="match status" value="1"/>
</dbReference>
<organism evidence="5 6">
    <name type="scientific">Trematosphaeria pertusa</name>
    <dbReference type="NCBI Taxonomy" id="390896"/>
    <lineage>
        <taxon>Eukaryota</taxon>
        <taxon>Fungi</taxon>
        <taxon>Dikarya</taxon>
        <taxon>Ascomycota</taxon>
        <taxon>Pezizomycotina</taxon>
        <taxon>Dothideomycetes</taxon>
        <taxon>Pleosporomycetidae</taxon>
        <taxon>Pleosporales</taxon>
        <taxon>Massarineae</taxon>
        <taxon>Trematosphaeriaceae</taxon>
        <taxon>Trematosphaeria</taxon>
    </lineage>
</organism>
<reference evidence="5" key="1">
    <citation type="journal article" date="2020" name="Stud. Mycol.">
        <title>101 Dothideomycetes genomes: a test case for predicting lifestyles and emergence of pathogens.</title>
        <authorList>
            <person name="Haridas S."/>
            <person name="Albert R."/>
            <person name="Binder M."/>
            <person name="Bloem J."/>
            <person name="Labutti K."/>
            <person name="Salamov A."/>
            <person name="Andreopoulos B."/>
            <person name="Baker S."/>
            <person name="Barry K."/>
            <person name="Bills G."/>
            <person name="Bluhm B."/>
            <person name="Cannon C."/>
            <person name="Castanera R."/>
            <person name="Culley D."/>
            <person name="Daum C."/>
            <person name="Ezra D."/>
            <person name="Gonzalez J."/>
            <person name="Henrissat B."/>
            <person name="Kuo A."/>
            <person name="Liang C."/>
            <person name="Lipzen A."/>
            <person name="Lutzoni F."/>
            <person name="Magnuson J."/>
            <person name="Mondo S."/>
            <person name="Nolan M."/>
            <person name="Ohm R."/>
            <person name="Pangilinan J."/>
            <person name="Park H.-J."/>
            <person name="Ramirez L."/>
            <person name="Alfaro M."/>
            <person name="Sun H."/>
            <person name="Tritt A."/>
            <person name="Yoshinaga Y."/>
            <person name="Zwiers L.-H."/>
            <person name="Turgeon B."/>
            <person name="Goodwin S."/>
            <person name="Spatafora J."/>
            <person name="Crous P."/>
            <person name="Grigoriev I."/>
        </authorList>
    </citation>
    <scope>NUCLEOTIDE SEQUENCE</scope>
    <source>
        <strain evidence="5">CBS 122368</strain>
    </source>
</reference>
<keyword evidence="6" id="KW-1185">Reference proteome</keyword>
<dbReference type="InterPro" id="IPR051601">
    <property type="entry name" value="Serine_prot/Carboxylest_S33"/>
</dbReference>
<dbReference type="Gene3D" id="3.40.50.1820">
    <property type="entry name" value="alpha/beta hydrolase"/>
    <property type="match status" value="1"/>
</dbReference>